<dbReference type="PANTHER" id="PTHR21599:SF0">
    <property type="entry name" value="GLYCERATE KINASE"/>
    <property type="match status" value="1"/>
</dbReference>
<dbReference type="AlphaFoldDB" id="D6PK36"/>
<dbReference type="InterPro" id="IPR018193">
    <property type="entry name" value="Glyc_kinase_flavodox-like_fold"/>
</dbReference>
<dbReference type="InterPro" id="IPR004381">
    <property type="entry name" value="Glycerate_kinase"/>
</dbReference>
<evidence type="ECO:0000313" key="1">
    <source>
        <dbReference type="EMBL" id="ADD96087.1"/>
    </source>
</evidence>
<dbReference type="GO" id="GO:0031388">
    <property type="term" value="P:organic acid phosphorylation"/>
    <property type="evidence" value="ECO:0007669"/>
    <property type="project" value="InterPro"/>
</dbReference>
<accession>D6PK36</accession>
<reference evidence="1" key="1">
    <citation type="journal article" date="2010" name="ISME J.">
        <title>Metagenome of the Mediterranean deep chlorophyll maximum studied by direct and fosmid library 454 pyrosequencing.</title>
        <authorList>
            <person name="Ghai R."/>
            <person name="Martin-Cuadrado A.B."/>
            <person name="Molto A.G."/>
            <person name="Heredia I.G."/>
            <person name="Cabrera R."/>
            <person name="Martin J."/>
            <person name="Verdu M."/>
            <person name="Deschamps P."/>
            <person name="Moreira D."/>
            <person name="Lopez-Garcia P."/>
            <person name="Mira A."/>
            <person name="Rodriguez-Valera F."/>
        </authorList>
    </citation>
    <scope>NUCLEOTIDE SEQUENCE</scope>
</reference>
<dbReference type="Gene3D" id="3.90.1510.10">
    <property type="entry name" value="Glycerate kinase, domain 2"/>
    <property type="match status" value="1"/>
</dbReference>
<sequence length="264" mass="28908">MNIAVFSDKFSGTLTAKEALNTIKDVFKASDINAEFFSVTDGGEGSTQIFREYGFEQFEVFKSFNCDEIEVEVESLNINGLEYFESAQLVGINSTKETLEINSASLSEVVQKVDILGTGGSKTVDFGVGLLSKIGIDFLSNGERIVNPTPKDFPLINNVKAVDFYPEISIKVLADTTIPLLGNNSAYDVFGPQKGLNNEFIKQHKEEAERIIELLAKELSLDLNPYEQLSGAAGGLSFCLHQILGCEINSGSKYFLEATKLSKK</sequence>
<organism evidence="1">
    <name type="scientific">uncultured organism MedDCM-OCT-S04-C478</name>
    <dbReference type="NCBI Taxonomy" id="743617"/>
    <lineage>
        <taxon>unclassified sequences</taxon>
        <taxon>environmental samples</taxon>
    </lineage>
</organism>
<name>D6PK36_9ZZZZ</name>
<dbReference type="EMBL" id="GU943118">
    <property type="protein sequence ID" value="ADD96087.1"/>
    <property type="molecule type" value="Genomic_DNA"/>
</dbReference>
<dbReference type="Pfam" id="PF02595">
    <property type="entry name" value="Gly_kinase"/>
    <property type="match status" value="1"/>
</dbReference>
<dbReference type="GO" id="GO:0008887">
    <property type="term" value="F:glycerate kinase activity"/>
    <property type="evidence" value="ECO:0007669"/>
    <property type="project" value="InterPro"/>
</dbReference>
<dbReference type="SUPFAM" id="SSF110738">
    <property type="entry name" value="Glycerate kinase I"/>
    <property type="match status" value="1"/>
</dbReference>
<dbReference type="InterPro" id="IPR036129">
    <property type="entry name" value="Glycerate_kinase_sf"/>
</dbReference>
<proteinExistence type="predicted"/>
<keyword evidence="1" id="KW-0808">Transferase</keyword>
<keyword evidence="1" id="KW-0418">Kinase</keyword>
<dbReference type="PANTHER" id="PTHR21599">
    <property type="entry name" value="GLYCERATE KINASE"/>
    <property type="match status" value="1"/>
</dbReference>
<protein>
    <submittedName>
        <fullName evidence="1">Glycerate kinase</fullName>
    </submittedName>
</protein>